<dbReference type="PROSITE" id="PS51007">
    <property type="entry name" value="CYTC"/>
    <property type="match status" value="2"/>
</dbReference>
<dbReference type="GO" id="GO:0006119">
    <property type="term" value="P:oxidative phosphorylation"/>
    <property type="evidence" value="ECO:0007669"/>
    <property type="project" value="UniProtKB-UniPathway"/>
</dbReference>
<keyword evidence="9 22" id="KW-0812">Transmembrane</keyword>
<feature type="domain" description="Cytochrome c" evidence="23">
    <location>
        <begin position="207"/>
        <end position="288"/>
    </location>
</feature>
<keyword evidence="5 19" id="KW-1003">Cell membrane</keyword>
<keyword evidence="16 19" id="KW-0408">Iron</keyword>
<evidence type="ECO:0000256" key="20">
    <source>
        <dbReference type="PIRSR" id="PIRSR000006-1"/>
    </source>
</evidence>
<dbReference type="GO" id="GO:0005506">
    <property type="term" value="F:iron ion binding"/>
    <property type="evidence" value="ECO:0007669"/>
    <property type="project" value="InterPro"/>
</dbReference>
<gene>
    <name evidence="24" type="ORF">AOA14_09505</name>
</gene>
<dbReference type="Gene3D" id="6.10.280.130">
    <property type="match status" value="1"/>
</dbReference>
<comment type="function">
    <text evidence="19">C-type cytochrome. Part of the cbb3-type cytochrome c oxidase complex.</text>
</comment>
<dbReference type="Pfam" id="PF14715">
    <property type="entry name" value="FixP_N"/>
    <property type="match status" value="1"/>
</dbReference>
<evidence type="ECO:0000256" key="13">
    <source>
        <dbReference type="ARBA" id="ARBA00022982"/>
    </source>
</evidence>
<evidence type="ECO:0000256" key="21">
    <source>
        <dbReference type="PIRSR" id="PIRSR000006-2"/>
    </source>
</evidence>
<evidence type="ECO:0000256" key="3">
    <source>
        <dbReference type="ARBA" id="ARBA00006113"/>
    </source>
</evidence>
<dbReference type="GO" id="GO:0020037">
    <property type="term" value="F:heme binding"/>
    <property type="evidence" value="ECO:0007669"/>
    <property type="project" value="InterPro"/>
</dbReference>
<feature type="binding site" description="covalent" evidence="21">
    <location>
        <position position="122"/>
    </location>
    <ligand>
        <name>heme c</name>
        <dbReference type="ChEBI" id="CHEBI:61717"/>
        <label>1</label>
    </ligand>
</feature>
<feature type="binding site" description="covalent" evidence="21">
    <location>
        <position position="220"/>
    </location>
    <ligand>
        <name>heme c</name>
        <dbReference type="ChEBI" id="CHEBI:61717"/>
        <label>2</label>
    </ligand>
</feature>
<keyword evidence="13 19" id="KW-0249">Electron transport</keyword>
<keyword evidence="12 19" id="KW-0375">Hydrogen ion transport</keyword>
<evidence type="ECO:0000256" key="2">
    <source>
        <dbReference type="ARBA" id="ARBA00004673"/>
    </source>
</evidence>
<dbReference type="PIRSF" id="PIRSF000006">
    <property type="entry name" value="Cbb3-Cox_fixP"/>
    <property type="match status" value="1"/>
</dbReference>
<evidence type="ECO:0000256" key="18">
    <source>
        <dbReference type="ARBA" id="ARBA00023136"/>
    </source>
</evidence>
<evidence type="ECO:0000256" key="5">
    <source>
        <dbReference type="ARBA" id="ARBA00022475"/>
    </source>
</evidence>
<dbReference type="PRINTS" id="PR00605">
    <property type="entry name" value="CYTCHROMECIC"/>
</dbReference>
<feature type="transmembrane region" description="Helical" evidence="22">
    <location>
        <begin position="33"/>
        <end position="51"/>
    </location>
</feature>
<comment type="similarity">
    <text evidence="3 19">Belongs to the CcoP / FixP family.</text>
</comment>
<dbReference type="InterPro" id="IPR036909">
    <property type="entry name" value="Cyt_c-like_dom_sf"/>
</dbReference>
<name>A0A142VZX4_9SPHN</name>
<dbReference type="GO" id="GO:1902600">
    <property type="term" value="P:proton transmembrane transport"/>
    <property type="evidence" value="ECO:0007669"/>
    <property type="project" value="UniProtKB-KW"/>
</dbReference>
<evidence type="ECO:0000256" key="11">
    <source>
        <dbReference type="ARBA" id="ARBA00022737"/>
    </source>
</evidence>
<evidence type="ECO:0000256" key="16">
    <source>
        <dbReference type="ARBA" id="ARBA00023004"/>
    </source>
</evidence>
<feature type="binding site" description="axial binding residue" evidence="20">
    <location>
        <position position="126"/>
    </location>
    <ligand>
        <name>heme c</name>
        <dbReference type="ChEBI" id="CHEBI:61717"/>
        <label>1</label>
    </ligand>
    <ligandPart>
        <name>Fe</name>
        <dbReference type="ChEBI" id="CHEBI:18248"/>
    </ligandPart>
</feature>
<evidence type="ECO:0000256" key="6">
    <source>
        <dbReference type="ARBA" id="ARBA00022519"/>
    </source>
</evidence>
<dbReference type="Pfam" id="PF13442">
    <property type="entry name" value="Cytochrome_CBB3"/>
    <property type="match status" value="2"/>
</dbReference>
<dbReference type="PANTHER" id="PTHR33751">
    <property type="entry name" value="CBB3-TYPE CYTOCHROME C OXIDASE SUBUNIT FIXP"/>
    <property type="match status" value="1"/>
</dbReference>
<evidence type="ECO:0000256" key="7">
    <source>
        <dbReference type="ARBA" id="ARBA00022617"/>
    </source>
</evidence>
<dbReference type="Gene3D" id="1.10.760.10">
    <property type="entry name" value="Cytochrome c-like domain"/>
    <property type="match status" value="2"/>
</dbReference>
<feature type="binding site" description="axial binding residue" evidence="20">
    <location>
        <position position="175"/>
    </location>
    <ligand>
        <name>heme c</name>
        <dbReference type="ChEBI" id="CHEBI:61717"/>
        <label>2</label>
    </ligand>
    <ligandPart>
        <name>Fe</name>
        <dbReference type="ChEBI" id="CHEBI:18248"/>
    </ligandPart>
</feature>
<evidence type="ECO:0000256" key="4">
    <source>
        <dbReference type="ARBA" id="ARBA00022448"/>
    </source>
</evidence>
<evidence type="ECO:0000256" key="1">
    <source>
        <dbReference type="ARBA" id="ARBA00004533"/>
    </source>
</evidence>
<keyword evidence="17 19" id="KW-0406">Ion transport</keyword>
<evidence type="ECO:0000256" key="12">
    <source>
        <dbReference type="ARBA" id="ARBA00022781"/>
    </source>
</evidence>
<evidence type="ECO:0000313" key="25">
    <source>
        <dbReference type="Proteomes" id="UP000076234"/>
    </source>
</evidence>
<comment type="cofactor">
    <cofactor evidence="19 21">
        <name>heme c</name>
        <dbReference type="ChEBI" id="CHEBI:61717"/>
    </cofactor>
    <text evidence="19 21">Binds 2 heme C groups per subunit.</text>
</comment>
<evidence type="ECO:0000256" key="10">
    <source>
        <dbReference type="ARBA" id="ARBA00022723"/>
    </source>
</evidence>
<accession>A0A142VZX4</accession>
<evidence type="ECO:0000313" key="24">
    <source>
        <dbReference type="EMBL" id="AMU94837.1"/>
    </source>
</evidence>
<dbReference type="KEGG" id="ster:AOA14_09505"/>
<dbReference type="InterPro" id="IPR009056">
    <property type="entry name" value="Cyt_c-like_dom"/>
</dbReference>
<dbReference type="GO" id="GO:0016491">
    <property type="term" value="F:oxidoreductase activity"/>
    <property type="evidence" value="ECO:0007669"/>
    <property type="project" value="UniProtKB-KW"/>
</dbReference>
<keyword evidence="4 19" id="KW-0813">Transport</keyword>
<keyword evidence="8 19" id="KW-0679">Respiratory chain</keyword>
<organism evidence="24 25">
    <name type="scientific">Sphingopyxis terrae subsp. terrae NBRC 15098</name>
    <dbReference type="NCBI Taxonomy" id="1219058"/>
    <lineage>
        <taxon>Bacteria</taxon>
        <taxon>Pseudomonadati</taxon>
        <taxon>Pseudomonadota</taxon>
        <taxon>Alphaproteobacteria</taxon>
        <taxon>Sphingomonadales</taxon>
        <taxon>Sphingomonadaceae</taxon>
        <taxon>Sphingopyxis</taxon>
    </lineage>
</organism>
<comment type="subcellular location">
    <subcellularLocation>
        <location evidence="1 19">Cell inner membrane</location>
    </subcellularLocation>
</comment>
<evidence type="ECO:0000259" key="23">
    <source>
        <dbReference type="PROSITE" id="PS51007"/>
    </source>
</evidence>
<reference evidence="24 25" key="2">
    <citation type="journal article" date="2016" name="Genome Announc.">
        <title>Complete Genome Sequence of Sphingopyxis terrae Strain 203-1 (NBRC 111660), a Polyethylene Glycol Degrader.</title>
        <authorList>
            <person name="Ohtsubo Y."/>
            <person name="Nonoyama S."/>
            <person name="Nagata Y."/>
            <person name="Numata M."/>
            <person name="Tsuchikane K."/>
            <person name="Hosoyama A."/>
            <person name="Yamazoe A."/>
            <person name="Tsuda M."/>
            <person name="Fujita N."/>
            <person name="Kawai F."/>
        </authorList>
    </citation>
    <scope>NUCLEOTIDE SEQUENCE [LARGE SCALE GENOMIC DNA]</scope>
    <source>
        <strain evidence="24 25">203-1</strain>
    </source>
</reference>
<evidence type="ECO:0000256" key="9">
    <source>
        <dbReference type="ARBA" id="ARBA00022692"/>
    </source>
</evidence>
<reference evidence="25" key="1">
    <citation type="submission" date="2015-11" db="EMBL/GenBank/DDBJ databases">
        <title>Complete genome sequence of a polyethylene glycol-degrading strain Sphingopyxis terrae strain 203-1 (NBRC 15098).</title>
        <authorList>
            <person name="Yoshiyuki O."/>
            <person name="Shouta N."/>
            <person name="Nagata Y."/>
            <person name="Numata M."/>
            <person name="Tsuchikane K."/>
            <person name="Hosoyama A."/>
            <person name="Yamazoe A."/>
            <person name="Tsuda M."/>
            <person name="Fujita N."/>
            <person name="Kawai F."/>
        </authorList>
    </citation>
    <scope>NUCLEOTIDE SEQUENCE [LARGE SCALE GENOMIC DNA]</scope>
    <source>
        <strain evidence="25">203-1</strain>
    </source>
</reference>
<dbReference type="NCBIfam" id="TIGR00782">
    <property type="entry name" value="ccoP"/>
    <property type="match status" value="1"/>
</dbReference>
<dbReference type="InterPro" id="IPR004678">
    <property type="entry name" value="Cyt_c_oxidase_cbb3_su3"/>
</dbReference>
<proteinExistence type="inferred from homology"/>
<keyword evidence="7 19" id="KW-0349">Heme</keyword>
<feature type="binding site" description="axial binding residue" evidence="20">
    <location>
        <position position="265"/>
    </location>
    <ligand>
        <name>heme c</name>
        <dbReference type="ChEBI" id="CHEBI:61717"/>
        <label>1</label>
    </ligand>
    <ligandPart>
        <name>Fe</name>
        <dbReference type="ChEBI" id="CHEBI:18248"/>
    </ligandPart>
</feature>
<feature type="binding site" description="covalent" evidence="21">
    <location>
        <position position="125"/>
    </location>
    <ligand>
        <name>heme c</name>
        <dbReference type="ChEBI" id="CHEBI:61717"/>
        <label>1</label>
    </ligand>
</feature>
<dbReference type="UniPathway" id="UPA00705"/>
<protein>
    <recommendedName>
        <fullName evidence="19">Cbb3-type cytochrome c oxidase subunit</fullName>
    </recommendedName>
</protein>
<dbReference type="AlphaFoldDB" id="A0A142VZX4"/>
<dbReference type="RefSeq" id="WP_062901617.1">
    <property type="nucleotide sequence ID" value="NZ_CP013342.1"/>
</dbReference>
<dbReference type="STRING" id="1219058.AOA14_09505"/>
<keyword evidence="15 19" id="KW-0560">Oxidoreductase</keyword>
<comment type="subunit">
    <text evidence="19">Component of the cbb3-type cytochrome c oxidase.</text>
</comment>
<dbReference type="InterPro" id="IPR050597">
    <property type="entry name" value="Cytochrome_c_Oxidase_Subunit"/>
</dbReference>
<keyword evidence="14 22" id="KW-1133">Transmembrane helix</keyword>
<feature type="binding site" description="axial binding residue" evidence="20">
    <location>
        <position position="224"/>
    </location>
    <ligand>
        <name>heme c</name>
        <dbReference type="ChEBI" id="CHEBI:61717"/>
        <label>2</label>
    </ligand>
    <ligandPart>
        <name>Fe</name>
        <dbReference type="ChEBI" id="CHEBI:18248"/>
    </ligandPart>
</feature>
<dbReference type="Proteomes" id="UP000076234">
    <property type="component" value="Chromosome"/>
</dbReference>
<dbReference type="GO" id="GO:0005886">
    <property type="term" value="C:plasma membrane"/>
    <property type="evidence" value="ECO:0007669"/>
    <property type="project" value="UniProtKB-SubCell"/>
</dbReference>
<keyword evidence="11" id="KW-0677">Repeat</keyword>
<evidence type="ECO:0000256" key="17">
    <source>
        <dbReference type="ARBA" id="ARBA00023065"/>
    </source>
</evidence>
<feature type="domain" description="Cytochrome c" evidence="23">
    <location>
        <begin position="109"/>
        <end position="200"/>
    </location>
</feature>
<evidence type="ECO:0000256" key="14">
    <source>
        <dbReference type="ARBA" id="ARBA00022989"/>
    </source>
</evidence>
<evidence type="ECO:0000256" key="19">
    <source>
        <dbReference type="PIRNR" id="PIRNR000006"/>
    </source>
</evidence>
<evidence type="ECO:0000256" key="8">
    <source>
        <dbReference type="ARBA" id="ARBA00022660"/>
    </source>
</evidence>
<dbReference type="InterPro" id="IPR032858">
    <property type="entry name" value="CcoP_N"/>
</dbReference>
<dbReference type="InterPro" id="IPR038414">
    <property type="entry name" value="CcoP_N_sf"/>
</dbReference>
<keyword evidence="6 19" id="KW-0997">Cell inner membrane</keyword>
<dbReference type="GO" id="GO:0009055">
    <property type="term" value="F:electron transfer activity"/>
    <property type="evidence" value="ECO:0007669"/>
    <property type="project" value="InterPro"/>
</dbReference>
<feature type="binding site" description="covalent" evidence="21">
    <location>
        <position position="223"/>
    </location>
    <ligand>
        <name>heme c</name>
        <dbReference type="ChEBI" id="CHEBI:61717"/>
        <label>2</label>
    </ligand>
</feature>
<dbReference type="InterPro" id="IPR008168">
    <property type="entry name" value="Cyt_C_IC"/>
</dbReference>
<dbReference type="PANTHER" id="PTHR33751:SF1">
    <property type="entry name" value="CBB3-TYPE CYTOCHROME C OXIDASE SUBUNIT FIXP"/>
    <property type="match status" value="1"/>
</dbReference>
<keyword evidence="10 19" id="KW-0479">Metal-binding</keyword>
<evidence type="ECO:0000256" key="15">
    <source>
        <dbReference type="ARBA" id="ARBA00023002"/>
    </source>
</evidence>
<comment type="pathway">
    <text evidence="2 19">Energy metabolism; oxidative phosphorylation.</text>
</comment>
<evidence type="ECO:0000256" key="22">
    <source>
        <dbReference type="SAM" id="Phobius"/>
    </source>
</evidence>
<keyword evidence="18 19" id="KW-0472">Membrane</keyword>
<sequence length="313" mass="33227">MAEDKRIDEVTGTATSGHEWDGIEELDTPMPRWWLWSLYATIIWGIVYVILYPAWPMIRSATEGTLGWSSRGQLEKELAAETRRRAPIVDAIAATPIAELPARPDLMQAATQGGGAAFRVHCVQCHGAGGAGVKNLYPSLTDDDWLWGGDLAAIHYTITNGIRNPDVAATRTSQMPAFGRDGILDARQIADVVSHVRVISRQEKPSTSSARGAALFSANCAVCHGVGGEGGRSVGAPRLTDAIWLYGGDRASLTATINHPRNGVMPHWGERLDPVTIKMLAAYVYSLGGGEKAPAPAAVAAAAPKGQGADGQP</sequence>
<dbReference type="SUPFAM" id="SSF46626">
    <property type="entry name" value="Cytochrome c"/>
    <property type="match status" value="2"/>
</dbReference>
<dbReference type="EMBL" id="CP013342">
    <property type="protein sequence ID" value="AMU94837.1"/>
    <property type="molecule type" value="Genomic_DNA"/>
</dbReference>